<organism evidence="2 3">
    <name type="scientific">Dactylosporangium sucinum</name>
    <dbReference type="NCBI Taxonomy" id="1424081"/>
    <lineage>
        <taxon>Bacteria</taxon>
        <taxon>Bacillati</taxon>
        <taxon>Actinomycetota</taxon>
        <taxon>Actinomycetes</taxon>
        <taxon>Micromonosporales</taxon>
        <taxon>Micromonosporaceae</taxon>
        <taxon>Dactylosporangium</taxon>
    </lineage>
</organism>
<dbReference type="PANTHER" id="PTHR47129:SF1">
    <property type="entry name" value="NMRA-LIKE DOMAIN-CONTAINING PROTEIN"/>
    <property type="match status" value="1"/>
</dbReference>
<evidence type="ECO:0000313" key="2">
    <source>
        <dbReference type="EMBL" id="GGM11484.1"/>
    </source>
</evidence>
<gene>
    <name evidence="2" type="ORF">GCM10007977_010800</name>
</gene>
<dbReference type="Gene3D" id="3.40.50.720">
    <property type="entry name" value="NAD(P)-binding Rossmann-like Domain"/>
    <property type="match status" value="1"/>
</dbReference>
<dbReference type="Proteomes" id="UP000642070">
    <property type="component" value="Unassembled WGS sequence"/>
</dbReference>
<evidence type="ECO:0000313" key="3">
    <source>
        <dbReference type="Proteomes" id="UP000642070"/>
    </source>
</evidence>
<keyword evidence="3" id="KW-1185">Reference proteome</keyword>
<protein>
    <submittedName>
        <fullName evidence="2">NAD(P)-dependent oxidoreductase</fullName>
    </submittedName>
</protein>
<dbReference type="InterPro" id="IPR052718">
    <property type="entry name" value="NmrA-type_oxidoreductase"/>
</dbReference>
<dbReference type="Pfam" id="PF13460">
    <property type="entry name" value="NAD_binding_10"/>
    <property type="match status" value="1"/>
</dbReference>
<name>A0A917T6N2_9ACTN</name>
<comment type="caution">
    <text evidence="2">The sequence shown here is derived from an EMBL/GenBank/DDBJ whole genome shotgun (WGS) entry which is preliminary data.</text>
</comment>
<evidence type="ECO:0000259" key="1">
    <source>
        <dbReference type="Pfam" id="PF13460"/>
    </source>
</evidence>
<dbReference type="InterPro" id="IPR036291">
    <property type="entry name" value="NAD(P)-bd_dom_sf"/>
</dbReference>
<dbReference type="AlphaFoldDB" id="A0A917T6N2"/>
<dbReference type="Gene3D" id="3.90.25.10">
    <property type="entry name" value="UDP-galactose 4-epimerase, domain 1"/>
    <property type="match status" value="1"/>
</dbReference>
<feature type="domain" description="NAD(P)-binding" evidence="1">
    <location>
        <begin position="31"/>
        <end position="172"/>
    </location>
</feature>
<dbReference type="InterPro" id="IPR016040">
    <property type="entry name" value="NAD(P)-bd_dom"/>
</dbReference>
<reference evidence="2" key="1">
    <citation type="journal article" date="2014" name="Int. J. Syst. Evol. Microbiol.">
        <title>Complete genome sequence of Corynebacterium casei LMG S-19264T (=DSM 44701T), isolated from a smear-ripened cheese.</title>
        <authorList>
            <consortium name="US DOE Joint Genome Institute (JGI-PGF)"/>
            <person name="Walter F."/>
            <person name="Albersmeier A."/>
            <person name="Kalinowski J."/>
            <person name="Ruckert C."/>
        </authorList>
    </citation>
    <scope>NUCLEOTIDE SEQUENCE</scope>
    <source>
        <strain evidence="2">JCM 19831</strain>
    </source>
</reference>
<proteinExistence type="predicted"/>
<dbReference type="EMBL" id="BMPI01000004">
    <property type="protein sequence ID" value="GGM11484.1"/>
    <property type="molecule type" value="Genomic_DNA"/>
</dbReference>
<dbReference type="PANTHER" id="PTHR47129">
    <property type="entry name" value="QUINONE OXIDOREDUCTASE 2"/>
    <property type="match status" value="1"/>
</dbReference>
<reference evidence="2" key="2">
    <citation type="submission" date="2020-09" db="EMBL/GenBank/DDBJ databases">
        <authorList>
            <person name="Sun Q."/>
            <person name="Ohkuma M."/>
        </authorList>
    </citation>
    <scope>NUCLEOTIDE SEQUENCE</scope>
    <source>
        <strain evidence="2">JCM 19831</strain>
    </source>
</reference>
<dbReference type="SUPFAM" id="SSF51735">
    <property type="entry name" value="NAD(P)-binding Rossmann-fold domains"/>
    <property type="match status" value="1"/>
</dbReference>
<sequence length="258" mass="28386">MYDARITPSILAYMIAVTGANGAVGRRVLERLPEARGLTRQDAEYRDTDAMARALRGVTTLLLVSGRESKDRVAEHKSAVDGAVRANVQRIVYLSFYGAAPDCTFTFARDHWHTEEHIKRSGLRWTFVRDNLYLEMIPRFAGADGVIRGPAGDGRVAAVSYEDVAESVKSVLIADHDNATYSLTGPEAFTLHEAAEAFGLRYHPETIEEAHAWRQGAPFEVEGWVTSYTAIAAGELAGVTDHVEQLTGRKPRGLPTRT</sequence>
<accession>A0A917T6N2</accession>